<gene>
    <name evidence="1" type="ORF">SHERM_24051</name>
</gene>
<dbReference type="PANTHER" id="PTHR38925:SF1">
    <property type="entry name" value="PROTEIN, PUTATIVE-RELATED"/>
    <property type="match status" value="1"/>
</dbReference>
<dbReference type="OrthoDB" id="942283at2759"/>
<sequence length="112" mass="11971">MALPMAAIAKLGIIATAHGGLTPAAAALMWTFVLKLSFSFRPIRGGCTDLLHAVGLFFFQVGLIVFGREPNVGPAGDLRWRRAVRLVYERVIHGRPTAAGEESLVAVSMLAL</sequence>
<protein>
    <submittedName>
        <fullName evidence="1">Uncharacterized protein</fullName>
    </submittedName>
</protein>
<comment type="caution">
    <text evidence="1">The sequence shown here is derived from an EMBL/GenBank/DDBJ whole genome shotgun (WGS) entry which is preliminary data.</text>
</comment>
<dbReference type="Proteomes" id="UP001153555">
    <property type="component" value="Unassembled WGS sequence"/>
</dbReference>
<accession>A0A9N7NGJ6</accession>
<dbReference type="PANTHER" id="PTHR38925">
    <property type="entry name" value="PROTEIN, PUTATIVE-RELATED"/>
    <property type="match status" value="1"/>
</dbReference>
<evidence type="ECO:0000313" key="1">
    <source>
        <dbReference type="EMBL" id="CAA0828356.1"/>
    </source>
</evidence>
<name>A0A9N7NGJ6_STRHE</name>
<dbReference type="EMBL" id="CACSLK010027752">
    <property type="protein sequence ID" value="CAA0828356.1"/>
    <property type="molecule type" value="Genomic_DNA"/>
</dbReference>
<reference evidence="1" key="1">
    <citation type="submission" date="2019-12" db="EMBL/GenBank/DDBJ databases">
        <authorList>
            <person name="Scholes J."/>
        </authorList>
    </citation>
    <scope>NUCLEOTIDE SEQUENCE</scope>
</reference>
<keyword evidence="2" id="KW-1185">Reference proteome</keyword>
<proteinExistence type="predicted"/>
<organism evidence="1 2">
    <name type="scientific">Striga hermonthica</name>
    <name type="common">Purple witchweed</name>
    <name type="synonym">Buchnera hermonthica</name>
    <dbReference type="NCBI Taxonomy" id="68872"/>
    <lineage>
        <taxon>Eukaryota</taxon>
        <taxon>Viridiplantae</taxon>
        <taxon>Streptophyta</taxon>
        <taxon>Embryophyta</taxon>
        <taxon>Tracheophyta</taxon>
        <taxon>Spermatophyta</taxon>
        <taxon>Magnoliopsida</taxon>
        <taxon>eudicotyledons</taxon>
        <taxon>Gunneridae</taxon>
        <taxon>Pentapetalae</taxon>
        <taxon>asterids</taxon>
        <taxon>lamiids</taxon>
        <taxon>Lamiales</taxon>
        <taxon>Orobanchaceae</taxon>
        <taxon>Buchnereae</taxon>
        <taxon>Striga</taxon>
    </lineage>
</organism>
<evidence type="ECO:0000313" key="2">
    <source>
        <dbReference type="Proteomes" id="UP001153555"/>
    </source>
</evidence>
<dbReference type="AlphaFoldDB" id="A0A9N7NGJ6"/>